<evidence type="ECO:0000256" key="7">
    <source>
        <dbReference type="RuleBase" id="RU000489"/>
    </source>
</evidence>
<evidence type="ECO:0000313" key="11">
    <source>
        <dbReference type="Proteomes" id="UP000626370"/>
    </source>
</evidence>
<feature type="domain" description="GH18" evidence="9">
    <location>
        <begin position="32"/>
        <end position="402"/>
    </location>
</feature>
<evidence type="ECO:0000256" key="4">
    <source>
        <dbReference type="ARBA" id="ARBA00023024"/>
    </source>
</evidence>
<dbReference type="CDD" id="cd06548">
    <property type="entry name" value="GH18_chitinase"/>
    <property type="match status" value="1"/>
</dbReference>
<dbReference type="SMART" id="SM00636">
    <property type="entry name" value="Glyco_18"/>
    <property type="match status" value="1"/>
</dbReference>
<keyword evidence="11" id="KW-1185">Reference proteome</keyword>
<reference evidence="11" key="1">
    <citation type="journal article" date="2019" name="Int. J. Syst. Evol. Microbiol.">
        <title>The Global Catalogue of Microorganisms (GCM) 10K type strain sequencing project: providing services to taxonomists for standard genome sequencing and annotation.</title>
        <authorList>
            <consortium name="The Broad Institute Genomics Platform"/>
            <consortium name="The Broad Institute Genome Sequencing Center for Infectious Disease"/>
            <person name="Wu L."/>
            <person name="Ma J."/>
        </authorList>
    </citation>
    <scope>NUCLEOTIDE SEQUENCE [LARGE SCALE GENOMIC DNA]</scope>
    <source>
        <strain evidence="11">CGMCC 1.15922</strain>
    </source>
</reference>
<keyword evidence="4" id="KW-0146">Chitin degradation</keyword>
<dbReference type="SUPFAM" id="SSF51445">
    <property type="entry name" value="(Trans)glycosidases"/>
    <property type="match status" value="1"/>
</dbReference>
<evidence type="ECO:0000259" key="9">
    <source>
        <dbReference type="PROSITE" id="PS51910"/>
    </source>
</evidence>
<keyword evidence="3 7" id="KW-0378">Hydrolase</keyword>
<dbReference type="PROSITE" id="PS01095">
    <property type="entry name" value="GH18_1"/>
    <property type="match status" value="1"/>
</dbReference>
<evidence type="ECO:0000313" key="10">
    <source>
        <dbReference type="EMBL" id="GHF01472.1"/>
    </source>
</evidence>
<dbReference type="InterPro" id="IPR001223">
    <property type="entry name" value="Glyco_hydro18_cat"/>
</dbReference>
<dbReference type="PANTHER" id="PTHR11177:SF317">
    <property type="entry name" value="CHITINASE 12-RELATED"/>
    <property type="match status" value="1"/>
</dbReference>
<keyword evidence="6" id="KW-0119">Carbohydrate metabolism</keyword>
<dbReference type="Pfam" id="PF00704">
    <property type="entry name" value="Glyco_hydro_18"/>
    <property type="match status" value="1"/>
</dbReference>
<evidence type="ECO:0000256" key="2">
    <source>
        <dbReference type="ARBA" id="ARBA00012729"/>
    </source>
</evidence>
<name>A0ABQ3J2J7_9GAMM</name>
<dbReference type="Gene3D" id="3.10.50.10">
    <property type="match status" value="1"/>
</dbReference>
<protein>
    <recommendedName>
        <fullName evidence="2">chitinase</fullName>
        <ecNumber evidence="2">3.2.1.14</ecNumber>
    </recommendedName>
</protein>
<keyword evidence="5 7" id="KW-0326">Glycosidase</keyword>
<proteinExistence type="inferred from homology"/>
<dbReference type="SUPFAM" id="SSF54556">
    <property type="entry name" value="Chitinase insertion domain"/>
    <property type="match status" value="1"/>
</dbReference>
<gene>
    <name evidence="10" type="ORF">GCM10011501_33730</name>
</gene>
<comment type="caution">
    <text evidence="10">The sequence shown here is derived from an EMBL/GenBank/DDBJ whole genome shotgun (WGS) entry which is preliminary data.</text>
</comment>
<evidence type="ECO:0000256" key="8">
    <source>
        <dbReference type="RuleBase" id="RU004453"/>
    </source>
</evidence>
<dbReference type="EMBL" id="BNAH01000017">
    <property type="protein sequence ID" value="GHF01472.1"/>
    <property type="molecule type" value="Genomic_DNA"/>
</dbReference>
<sequence>MILKLRLTLIPTLKLSIFLLGLITLSINAQEPVIASYYSAKGEPTAVSNLPAEKLSHILYAFVGLCGDNSGTNAATQKAMATACEGKAPFSAVFYNENAVMTELNAFRKLKQQHPHLRILPSFGGWTLSQPFHEMAKSNSGLKHFVESALELIKKHEVFDGIDIDWEYPGGGGNNQRKLQGKAALNEKLVFTLMMKELREGLNKLQQQTGREYQLSAAVSGQADKTNAIDWKKTIPFMDYVFAMTYDFAVGNGRASHHTNLFSSENNPQSSEAMINNLLNAGIPEQKLVLGIAFYGRGWTNSGWQGDHFNKENQAVSIGSFTYKALINKPPTGYQYGYDTKAQAAYFYNADNKGFISFDDKRSTLAKAQWAKNKGLAGVFSWQLIQDNGNLLDAMNKGMKLKAKE</sequence>
<organism evidence="10 11">
    <name type="scientific">Thalassotalea profundi</name>
    <dbReference type="NCBI Taxonomy" id="2036687"/>
    <lineage>
        <taxon>Bacteria</taxon>
        <taxon>Pseudomonadati</taxon>
        <taxon>Pseudomonadota</taxon>
        <taxon>Gammaproteobacteria</taxon>
        <taxon>Alteromonadales</taxon>
        <taxon>Colwelliaceae</taxon>
        <taxon>Thalassotalea</taxon>
    </lineage>
</organism>
<evidence type="ECO:0000256" key="6">
    <source>
        <dbReference type="ARBA" id="ARBA00023326"/>
    </source>
</evidence>
<evidence type="ECO:0000256" key="5">
    <source>
        <dbReference type="ARBA" id="ARBA00023295"/>
    </source>
</evidence>
<dbReference type="PROSITE" id="PS51910">
    <property type="entry name" value="GH18_2"/>
    <property type="match status" value="1"/>
</dbReference>
<dbReference type="EC" id="3.2.1.14" evidence="2"/>
<dbReference type="InterPro" id="IPR029070">
    <property type="entry name" value="Chitinase_insertion_sf"/>
</dbReference>
<dbReference type="Gene3D" id="3.20.20.80">
    <property type="entry name" value="Glycosidases"/>
    <property type="match status" value="1"/>
</dbReference>
<accession>A0ABQ3J2J7</accession>
<evidence type="ECO:0000256" key="3">
    <source>
        <dbReference type="ARBA" id="ARBA00022801"/>
    </source>
</evidence>
<dbReference type="InterPro" id="IPR017853">
    <property type="entry name" value="GH"/>
</dbReference>
<dbReference type="InterPro" id="IPR011583">
    <property type="entry name" value="Chitinase_II/V-like_cat"/>
</dbReference>
<comment type="similarity">
    <text evidence="8">Belongs to the glycosyl hydrolase 18 family.</text>
</comment>
<evidence type="ECO:0000256" key="1">
    <source>
        <dbReference type="ARBA" id="ARBA00000822"/>
    </source>
</evidence>
<dbReference type="RefSeq" id="WP_189379435.1">
    <property type="nucleotide sequence ID" value="NZ_BNAH01000017.1"/>
</dbReference>
<dbReference type="InterPro" id="IPR001579">
    <property type="entry name" value="Glyco_hydro_18_chit_AS"/>
</dbReference>
<dbReference type="InterPro" id="IPR050314">
    <property type="entry name" value="Glycosyl_Hydrlase_18"/>
</dbReference>
<dbReference type="Proteomes" id="UP000626370">
    <property type="component" value="Unassembled WGS sequence"/>
</dbReference>
<comment type="catalytic activity">
    <reaction evidence="1">
        <text>Random endo-hydrolysis of N-acetyl-beta-D-glucosaminide (1-&gt;4)-beta-linkages in chitin and chitodextrins.</text>
        <dbReference type="EC" id="3.2.1.14"/>
    </reaction>
</comment>
<keyword evidence="6" id="KW-0624">Polysaccharide degradation</keyword>
<dbReference type="PANTHER" id="PTHR11177">
    <property type="entry name" value="CHITINASE"/>
    <property type="match status" value="1"/>
</dbReference>